<dbReference type="AlphaFoldDB" id="A0AAD8URC5"/>
<gene>
    <name evidence="1" type="ORF">BgAZ_101860</name>
</gene>
<proteinExistence type="predicted"/>
<reference evidence="1" key="1">
    <citation type="submission" date="2023-08" db="EMBL/GenBank/DDBJ databases">
        <title>Draft sequence of the Babesia gibsoni genome.</title>
        <authorList>
            <person name="Yamagishi J.Y."/>
            <person name="Xuan X.X."/>
        </authorList>
    </citation>
    <scope>NUCLEOTIDE SEQUENCE</scope>
    <source>
        <strain evidence="1">Azabu</strain>
    </source>
</reference>
<evidence type="ECO:0000313" key="1">
    <source>
        <dbReference type="EMBL" id="KAK1444280.1"/>
    </source>
</evidence>
<evidence type="ECO:0000313" key="2">
    <source>
        <dbReference type="Proteomes" id="UP001230268"/>
    </source>
</evidence>
<protein>
    <submittedName>
        <fullName evidence="1">Uncharacterized protein</fullName>
    </submittedName>
</protein>
<comment type="caution">
    <text evidence="1">The sequence shown here is derived from an EMBL/GenBank/DDBJ whole genome shotgun (WGS) entry which is preliminary data.</text>
</comment>
<sequence length="809" mass="91687">MDTSYNVASLSKAIDTVSGLVKSYDKIDVYVGTLKFVEAAKLLGSCYSEITSLTSDNELEEEIQVCCSSLRSKCLAEVLQSPSMPIGDRLTAELDRYAFNASFFKASGSSFDVANCNALYDSVQHDVNTNSDKVMYEALQLLHNLKSGWLNRYEVLTKLFLFLTDGWLNVSDNKRDDMNKLLFEAKGESQCITYSEFDDCLIILNMYDTYLRLIEELAERCIKPKLRVINKHETEDACSLDHVYGRVLGLCSNNTKEMSVEIEGFNNASEIVGSMIKEIAHLQVLLHRQVSLSDGGPACNGEESVSNDAYADYVGVDIKTFKYLSKTYERVFVDTLVSKLLCAVFPCWESEDGTLLGLLRSFNDFYWVVKNSELSTLDYSSCFVTDFFKHELKVMEEHALVFTRYCAKSQCDETILKNSGPSDASLSRDKCIRTVDKEKVVSLFSSLICSEISDIPLGDAIKSIQWINNIEESRVSNEVYSLAALLYVLAERPTTLMYHTTKILGVNVFPHKLAEMCIGKYSHMIDTVVTLYIVMTQDMFKQFVLGVTRVLIKDEDILELMQLKDTITMFLVFLSNVSFLANVSIMLPYVAQEMYNHVASSIDRRYKDKQCNTTVLSKVVKSHFHTCGCHVNLLKVQDYLLTQFAAFVQQVLQKLFSRLLNNLNDTVSSFGEEAVQLFRLIISECDQVLPKPLYSNAVALVVDLYYTTIPDLFLDYLDLLSYQPSDKVLDIITIFVVNIESMLANCLMDIKKEEKEMLYCGKFAIFAGVFKHDFSYMDDPNPPYNHRDLGRLSKLSKCIQSNVAQAYDN</sequence>
<organism evidence="1 2">
    <name type="scientific">Babesia gibsoni</name>
    <dbReference type="NCBI Taxonomy" id="33632"/>
    <lineage>
        <taxon>Eukaryota</taxon>
        <taxon>Sar</taxon>
        <taxon>Alveolata</taxon>
        <taxon>Apicomplexa</taxon>
        <taxon>Aconoidasida</taxon>
        <taxon>Piroplasmida</taxon>
        <taxon>Babesiidae</taxon>
        <taxon>Babesia</taxon>
    </lineage>
</organism>
<name>A0AAD8URC5_BABGI</name>
<keyword evidence="2" id="KW-1185">Reference proteome</keyword>
<dbReference type="Proteomes" id="UP001230268">
    <property type="component" value="Unassembled WGS sequence"/>
</dbReference>
<accession>A0AAD8URC5</accession>
<dbReference type="EMBL" id="JAVEPI010000001">
    <property type="protein sequence ID" value="KAK1444280.1"/>
    <property type="molecule type" value="Genomic_DNA"/>
</dbReference>